<dbReference type="Gene3D" id="2.60.120.10">
    <property type="entry name" value="Jelly Rolls"/>
    <property type="match status" value="2"/>
</dbReference>
<dbReference type="RefSeq" id="WP_149160410.1">
    <property type="nucleotide sequence ID" value="NZ_CP043505.1"/>
</dbReference>
<feature type="region of interest" description="Disordered" evidence="2">
    <location>
        <begin position="294"/>
        <end position="319"/>
    </location>
</feature>
<evidence type="ECO:0000256" key="1">
    <source>
        <dbReference type="ARBA" id="ARBA00023235"/>
    </source>
</evidence>
<dbReference type="GO" id="GO:0102482">
    <property type="term" value="F:5-deoxy-D-glucuronate isomerase activity"/>
    <property type="evidence" value="ECO:0007669"/>
    <property type="project" value="UniProtKB-EC"/>
</dbReference>
<evidence type="ECO:0000313" key="3">
    <source>
        <dbReference type="EMBL" id="QEO14389.1"/>
    </source>
</evidence>
<keyword evidence="4" id="KW-1185">Reference proteome</keyword>
<dbReference type="AlphaFoldDB" id="A0A5C1YH18"/>
<proteinExistence type="predicted"/>
<dbReference type="PIRSF" id="PIRSF036628">
    <property type="entry name" value="IolB"/>
    <property type="match status" value="1"/>
</dbReference>
<organism evidence="3 4">
    <name type="scientific">Agromyces intestinalis</name>
    <dbReference type="NCBI Taxonomy" id="2592652"/>
    <lineage>
        <taxon>Bacteria</taxon>
        <taxon>Bacillati</taxon>
        <taxon>Actinomycetota</taxon>
        <taxon>Actinomycetes</taxon>
        <taxon>Micrococcales</taxon>
        <taxon>Microbacteriaceae</taxon>
        <taxon>Agromyces</taxon>
    </lineage>
</organism>
<dbReference type="InterPro" id="IPR011051">
    <property type="entry name" value="RmlC_Cupin_sf"/>
</dbReference>
<accession>A0A5C1YH18</accession>
<name>A0A5C1YH18_9MICO</name>
<dbReference type="EMBL" id="CP043505">
    <property type="protein sequence ID" value="QEO14389.1"/>
    <property type="molecule type" value="Genomic_DNA"/>
</dbReference>
<dbReference type="NCBIfam" id="TIGR04378">
    <property type="entry name" value="myo_inos_iolB"/>
    <property type="match status" value="1"/>
</dbReference>
<dbReference type="Proteomes" id="UP000324678">
    <property type="component" value="Chromosome"/>
</dbReference>
<dbReference type="Pfam" id="PF04962">
    <property type="entry name" value="KduI"/>
    <property type="match status" value="1"/>
</dbReference>
<dbReference type="PANTHER" id="PTHR39193">
    <property type="entry name" value="5-DEOXY-GLUCURONATE ISOMERASE"/>
    <property type="match status" value="1"/>
</dbReference>
<sequence>MTARLNEWFHPRGTLARDGWDAVVGDGVDGWRWTGLRVGRLDGGRRLALESGPVERIVIPLAGSCTVEVEGADAGPGRTIDLAGRATVFEGPTDTCYLPVGTAAVLTGTGSVAVAEARATTRHPLRRIAAADVPVELRGGGASSRQVHNFGTPGVLAADRIIACEVITPAGCWSSHPAHKHDEELPGRETRLEEIYWFATAVERDRMPRSDADPVGFFATSSSPAGEIETRALVRTGDVALVPFGYHGPAAAAPGADLYYLNVMAGPGAERAWLISDDPTQAWVRDGWPAQGIDPRLPYGSTRTGTSGAPHRADEGNNG</sequence>
<dbReference type="SUPFAM" id="SSF51182">
    <property type="entry name" value="RmlC-like cupins"/>
    <property type="match status" value="1"/>
</dbReference>
<dbReference type="EC" id="5.3.1.30" evidence="3"/>
<dbReference type="OrthoDB" id="9799936at2"/>
<dbReference type="InterPro" id="IPR021120">
    <property type="entry name" value="KduI/IolB_isomerase"/>
</dbReference>
<evidence type="ECO:0000256" key="2">
    <source>
        <dbReference type="SAM" id="MobiDB-lite"/>
    </source>
</evidence>
<gene>
    <name evidence="3" type="primary">iolB</name>
    <name evidence="3" type="ORF">FLP10_08120</name>
</gene>
<dbReference type="KEGG" id="ail:FLP10_08120"/>
<protein>
    <submittedName>
        <fullName evidence="3">5-deoxy-glucuronate isomerase</fullName>
        <ecNumber evidence="3">5.3.1.30</ecNumber>
    </submittedName>
</protein>
<dbReference type="PANTHER" id="PTHR39193:SF1">
    <property type="entry name" value="5-DEOXY-GLUCURONATE ISOMERASE"/>
    <property type="match status" value="1"/>
</dbReference>
<evidence type="ECO:0000313" key="4">
    <source>
        <dbReference type="Proteomes" id="UP000324678"/>
    </source>
</evidence>
<keyword evidence="1 3" id="KW-0413">Isomerase</keyword>
<dbReference type="GO" id="GO:0008880">
    <property type="term" value="F:glucuronate isomerase activity"/>
    <property type="evidence" value="ECO:0007669"/>
    <property type="project" value="InterPro"/>
</dbReference>
<dbReference type="InterPro" id="IPR024203">
    <property type="entry name" value="Deoxy-glucuronate_isom_IolB"/>
</dbReference>
<reference evidence="3 4" key="1">
    <citation type="submission" date="2019-09" db="EMBL/GenBank/DDBJ databases">
        <title>Genome sequencing of strain KACC 19306.</title>
        <authorList>
            <person name="Heo J."/>
            <person name="Kim S.-J."/>
            <person name="Kim J.-S."/>
            <person name="Hong S.-B."/>
            <person name="Kwon S.-W."/>
        </authorList>
    </citation>
    <scope>NUCLEOTIDE SEQUENCE [LARGE SCALE GENOMIC DNA]</scope>
    <source>
        <strain evidence="3 4">KACC 19306</strain>
    </source>
</reference>
<dbReference type="GO" id="GO:0019310">
    <property type="term" value="P:inositol catabolic process"/>
    <property type="evidence" value="ECO:0007669"/>
    <property type="project" value="InterPro"/>
</dbReference>
<dbReference type="InterPro" id="IPR014710">
    <property type="entry name" value="RmlC-like_jellyroll"/>
</dbReference>